<dbReference type="InterPro" id="IPR013525">
    <property type="entry name" value="ABC2_TM"/>
</dbReference>
<feature type="transmembrane region" description="Helical" evidence="5">
    <location>
        <begin position="16"/>
        <end position="36"/>
    </location>
</feature>
<dbReference type="Proteomes" id="UP001597104">
    <property type="component" value="Unassembled WGS sequence"/>
</dbReference>
<protein>
    <submittedName>
        <fullName evidence="7">ABC transporter permease</fullName>
    </submittedName>
</protein>
<evidence type="ECO:0000313" key="7">
    <source>
        <dbReference type="EMBL" id="MFD0898320.1"/>
    </source>
</evidence>
<accession>A0ABW3EG11</accession>
<name>A0ABW3EG11_9LACO</name>
<dbReference type="PANTHER" id="PTHR43077">
    <property type="entry name" value="TRANSPORT PERMEASE YVFS-RELATED"/>
    <property type="match status" value="1"/>
</dbReference>
<sequence>MFIQKKEEKLWFKQKLNWIVMAIAAVVALSFIWTLIPGFTKLPSNVDNMRVAIVDRDNKQISQQMKKGLKDNLPFKNVTAAKTNKGIKRQIKNRDVSMVIIIPKGFSSNVQTGKPVHMKYYRGTANGMIETMAQKTAVSQINSKVKEQIQSKTMTGMIARQMQSEVASQMQSKVQAQVKAKIAANPQLASHASQIAQQAQNAARAQAQKQVMARASAAAKSATSQLSSRSEYVGTHHYNYKYQQTPMFFNMGQYLGMMLASIVLVILFTSARFAVGNKFTAFMGMQVSGLLLATVTSIVASLALLCVEPVNNFMSMFGIAWLFDVSVFEISSMLGLLCGGLPSIIVQLPLFTSQVIAGGAIVPRFAMPSFYNWLSNYTLMYQGIQAISNTMAGIGHTAPFISSLVWIAIISCVLGLIFVWSGYRSKEAKGLSKLIPVKN</sequence>
<dbReference type="InterPro" id="IPR051328">
    <property type="entry name" value="T7SS_ABC-Transporter"/>
</dbReference>
<comment type="subcellular location">
    <subcellularLocation>
        <location evidence="1">Membrane</location>
        <topology evidence="1">Multi-pass membrane protein</topology>
    </subcellularLocation>
</comment>
<dbReference type="EMBL" id="JBHTIO010000052">
    <property type="protein sequence ID" value="MFD0898320.1"/>
    <property type="molecule type" value="Genomic_DNA"/>
</dbReference>
<feature type="transmembrane region" description="Helical" evidence="5">
    <location>
        <begin position="400"/>
        <end position="423"/>
    </location>
</feature>
<keyword evidence="3 5" id="KW-1133">Transmembrane helix</keyword>
<organism evidence="7 8">
    <name type="scientific">Loigolactobacillus binensis</name>
    <dbReference type="NCBI Taxonomy" id="2559922"/>
    <lineage>
        <taxon>Bacteria</taxon>
        <taxon>Bacillati</taxon>
        <taxon>Bacillota</taxon>
        <taxon>Bacilli</taxon>
        <taxon>Lactobacillales</taxon>
        <taxon>Lactobacillaceae</taxon>
        <taxon>Loigolactobacillus</taxon>
    </lineage>
</organism>
<evidence type="ECO:0000256" key="1">
    <source>
        <dbReference type="ARBA" id="ARBA00004141"/>
    </source>
</evidence>
<dbReference type="RefSeq" id="WP_137638879.1">
    <property type="nucleotide sequence ID" value="NZ_BJDN01000050.1"/>
</dbReference>
<keyword evidence="4 5" id="KW-0472">Membrane</keyword>
<keyword evidence="2 5" id="KW-0812">Transmembrane</keyword>
<reference evidence="8" key="1">
    <citation type="journal article" date="2019" name="Int. J. Syst. Evol. Microbiol.">
        <title>The Global Catalogue of Microorganisms (GCM) 10K type strain sequencing project: providing services to taxonomists for standard genome sequencing and annotation.</title>
        <authorList>
            <consortium name="The Broad Institute Genomics Platform"/>
            <consortium name="The Broad Institute Genome Sequencing Center for Infectious Disease"/>
            <person name="Wu L."/>
            <person name="Ma J."/>
        </authorList>
    </citation>
    <scope>NUCLEOTIDE SEQUENCE [LARGE SCALE GENOMIC DNA]</scope>
    <source>
        <strain evidence="8">CCM 8925</strain>
    </source>
</reference>
<evidence type="ECO:0000256" key="4">
    <source>
        <dbReference type="ARBA" id="ARBA00023136"/>
    </source>
</evidence>
<feature type="domain" description="ABC-2 type transporter transmembrane" evidence="6">
    <location>
        <begin position="20"/>
        <end position="419"/>
    </location>
</feature>
<dbReference type="Gene3D" id="3.40.1710.10">
    <property type="entry name" value="abc type-2 transporter like domain"/>
    <property type="match status" value="1"/>
</dbReference>
<comment type="caution">
    <text evidence="7">The sequence shown here is derived from an EMBL/GenBank/DDBJ whole genome shotgun (WGS) entry which is preliminary data.</text>
</comment>
<evidence type="ECO:0000259" key="6">
    <source>
        <dbReference type="Pfam" id="PF12698"/>
    </source>
</evidence>
<evidence type="ECO:0000313" key="8">
    <source>
        <dbReference type="Proteomes" id="UP001597104"/>
    </source>
</evidence>
<feature type="transmembrane region" description="Helical" evidence="5">
    <location>
        <begin position="313"/>
        <end position="337"/>
    </location>
</feature>
<evidence type="ECO:0000256" key="5">
    <source>
        <dbReference type="SAM" id="Phobius"/>
    </source>
</evidence>
<dbReference type="Pfam" id="PF12698">
    <property type="entry name" value="ABC2_membrane_3"/>
    <property type="match status" value="1"/>
</dbReference>
<gene>
    <name evidence="7" type="ORF">ACFQZ7_11365</name>
</gene>
<evidence type="ECO:0000256" key="3">
    <source>
        <dbReference type="ARBA" id="ARBA00022989"/>
    </source>
</evidence>
<evidence type="ECO:0000256" key="2">
    <source>
        <dbReference type="ARBA" id="ARBA00022692"/>
    </source>
</evidence>
<keyword evidence="8" id="KW-1185">Reference proteome</keyword>
<feature type="transmembrane region" description="Helical" evidence="5">
    <location>
        <begin position="344"/>
        <end position="366"/>
    </location>
</feature>
<feature type="transmembrane region" description="Helical" evidence="5">
    <location>
        <begin position="254"/>
        <end position="275"/>
    </location>
</feature>
<proteinExistence type="predicted"/>
<feature type="transmembrane region" description="Helical" evidence="5">
    <location>
        <begin position="287"/>
        <end position="307"/>
    </location>
</feature>
<dbReference type="PANTHER" id="PTHR43077:SF5">
    <property type="entry name" value="PHAGE INFECTION PROTEIN"/>
    <property type="match status" value="1"/>
</dbReference>